<feature type="compositionally biased region" description="Low complexity" evidence="1">
    <location>
        <begin position="30"/>
        <end position="42"/>
    </location>
</feature>
<evidence type="ECO:0000313" key="2">
    <source>
        <dbReference type="EMBL" id="KAK7533993.1"/>
    </source>
</evidence>
<reference evidence="2 3" key="1">
    <citation type="submission" date="2024-04" db="EMBL/GenBank/DDBJ databases">
        <title>Phyllosticta paracitricarpa is synonymous to the EU quarantine fungus P. citricarpa based on phylogenomic analyses.</title>
        <authorList>
            <consortium name="Lawrence Berkeley National Laboratory"/>
            <person name="Van ingen-buijs V.A."/>
            <person name="Van westerhoven A.C."/>
            <person name="Haridas S."/>
            <person name="Skiadas P."/>
            <person name="Martin F."/>
            <person name="Groenewald J.Z."/>
            <person name="Crous P.W."/>
            <person name="Seidl M.F."/>
        </authorList>
    </citation>
    <scope>NUCLEOTIDE SEQUENCE [LARGE SCALE GENOMIC DNA]</scope>
    <source>
        <strain evidence="2 3">CPC 17464</strain>
    </source>
</reference>
<gene>
    <name evidence="2" type="ORF">J3D65DRAFT_632062</name>
</gene>
<proteinExistence type="predicted"/>
<dbReference type="Proteomes" id="UP001360953">
    <property type="component" value="Unassembled WGS sequence"/>
</dbReference>
<dbReference type="RefSeq" id="XP_066653032.1">
    <property type="nucleotide sequence ID" value="XM_066800975.1"/>
</dbReference>
<name>A0ABR1LFL4_9PEZI</name>
<dbReference type="EMBL" id="JBBPEH010000009">
    <property type="protein sequence ID" value="KAK7533993.1"/>
    <property type="molecule type" value="Genomic_DNA"/>
</dbReference>
<keyword evidence="3" id="KW-1185">Reference proteome</keyword>
<feature type="compositionally biased region" description="Polar residues" evidence="1">
    <location>
        <begin position="87"/>
        <end position="113"/>
    </location>
</feature>
<accession>A0ABR1LFL4</accession>
<protein>
    <submittedName>
        <fullName evidence="2">Uncharacterized protein</fullName>
    </submittedName>
</protein>
<evidence type="ECO:0000313" key="3">
    <source>
        <dbReference type="Proteomes" id="UP001360953"/>
    </source>
</evidence>
<sequence>MEGDALAQAKNTASSLLRRLKTLLVTGCHSSSRSGESSQTTSPVGFPNSKPRTTDASVADRSRSPTPPRLTSRARSGPRNSRKHQSHFSVATPATHTGTSMVRPTLPSKTWSSGRRRGQHLPPPRSNRLKWSASVQLGRRRSGAKSTIRRTRVLLESFARTVTASRTALSRDMIWTCNKKSAGSLPSYSHRMERFHRGAARQVSQCAGSAGPARQIL</sequence>
<feature type="region of interest" description="Disordered" evidence="1">
    <location>
        <begin position="28"/>
        <end position="144"/>
    </location>
</feature>
<comment type="caution">
    <text evidence="2">The sequence shown here is derived from an EMBL/GenBank/DDBJ whole genome shotgun (WGS) entry which is preliminary data.</text>
</comment>
<evidence type="ECO:0000256" key="1">
    <source>
        <dbReference type="SAM" id="MobiDB-lite"/>
    </source>
</evidence>
<organism evidence="2 3">
    <name type="scientific">Phyllosticta citribraziliensis</name>
    <dbReference type="NCBI Taxonomy" id="989973"/>
    <lineage>
        <taxon>Eukaryota</taxon>
        <taxon>Fungi</taxon>
        <taxon>Dikarya</taxon>
        <taxon>Ascomycota</taxon>
        <taxon>Pezizomycotina</taxon>
        <taxon>Dothideomycetes</taxon>
        <taxon>Dothideomycetes incertae sedis</taxon>
        <taxon>Botryosphaeriales</taxon>
        <taxon>Phyllostictaceae</taxon>
        <taxon>Phyllosticta</taxon>
    </lineage>
</organism>
<dbReference type="GeneID" id="92033881"/>